<dbReference type="InterPro" id="IPR014710">
    <property type="entry name" value="RmlC-like_jellyroll"/>
</dbReference>
<dbReference type="Proteomes" id="UP000267464">
    <property type="component" value="Unassembled WGS sequence"/>
</dbReference>
<dbReference type="InterPro" id="IPR036388">
    <property type="entry name" value="WH-like_DNA-bd_sf"/>
</dbReference>
<keyword evidence="2" id="KW-0238">DNA-binding</keyword>
<keyword evidence="3" id="KW-0804">Transcription</keyword>
<dbReference type="InterPro" id="IPR018490">
    <property type="entry name" value="cNMP-bd_dom_sf"/>
</dbReference>
<dbReference type="EMBL" id="QUSW01000003">
    <property type="protein sequence ID" value="RQP24466.1"/>
    <property type="molecule type" value="Genomic_DNA"/>
</dbReference>
<dbReference type="InterPro" id="IPR000595">
    <property type="entry name" value="cNMP-bd_dom"/>
</dbReference>
<dbReference type="GO" id="GO:0003677">
    <property type="term" value="F:DNA binding"/>
    <property type="evidence" value="ECO:0007669"/>
    <property type="project" value="UniProtKB-KW"/>
</dbReference>
<evidence type="ECO:0000313" key="7">
    <source>
        <dbReference type="Proteomes" id="UP000267464"/>
    </source>
</evidence>
<dbReference type="SUPFAM" id="SSF51206">
    <property type="entry name" value="cAMP-binding domain-like"/>
    <property type="match status" value="1"/>
</dbReference>
<gene>
    <name evidence="6" type="ORF">DZC73_14365</name>
</gene>
<dbReference type="PANTHER" id="PTHR24567:SF74">
    <property type="entry name" value="HTH-TYPE TRANSCRIPTIONAL REGULATOR ARCR"/>
    <property type="match status" value="1"/>
</dbReference>
<reference evidence="6 7" key="2">
    <citation type="submission" date="2018-12" db="EMBL/GenBank/DDBJ databases">
        <title>Rhizobacter gummiphilus sp. nov., a rubber-degrading bacterium isolated from the soil of a botanical garden in Japan.</title>
        <authorList>
            <person name="Shunsuke S.S."/>
        </authorList>
    </citation>
    <scope>NUCLEOTIDE SEQUENCE [LARGE SCALE GENOMIC DNA]</scope>
    <source>
        <strain evidence="6 7">S-16</strain>
    </source>
</reference>
<keyword evidence="7" id="KW-1185">Reference proteome</keyword>
<dbReference type="SMART" id="SM00419">
    <property type="entry name" value="HTH_CRP"/>
    <property type="match status" value="1"/>
</dbReference>
<dbReference type="PROSITE" id="PS51063">
    <property type="entry name" value="HTH_CRP_2"/>
    <property type="match status" value="1"/>
</dbReference>
<evidence type="ECO:0000259" key="5">
    <source>
        <dbReference type="PROSITE" id="PS51063"/>
    </source>
</evidence>
<dbReference type="InterPro" id="IPR036390">
    <property type="entry name" value="WH_DNA-bd_sf"/>
</dbReference>
<proteinExistence type="predicted"/>
<dbReference type="PANTHER" id="PTHR24567">
    <property type="entry name" value="CRP FAMILY TRANSCRIPTIONAL REGULATORY PROTEIN"/>
    <property type="match status" value="1"/>
</dbReference>
<feature type="domain" description="HTH crp-type" evidence="5">
    <location>
        <begin position="143"/>
        <end position="213"/>
    </location>
</feature>
<evidence type="ECO:0000256" key="2">
    <source>
        <dbReference type="ARBA" id="ARBA00023125"/>
    </source>
</evidence>
<dbReference type="CDD" id="cd00038">
    <property type="entry name" value="CAP_ED"/>
    <property type="match status" value="1"/>
</dbReference>
<feature type="domain" description="Cyclic nucleotide-binding" evidence="4">
    <location>
        <begin position="25"/>
        <end position="129"/>
    </location>
</feature>
<evidence type="ECO:0000313" key="6">
    <source>
        <dbReference type="EMBL" id="RQP24466.1"/>
    </source>
</evidence>
<dbReference type="Gene3D" id="1.10.10.10">
    <property type="entry name" value="Winged helix-like DNA-binding domain superfamily/Winged helix DNA-binding domain"/>
    <property type="match status" value="1"/>
</dbReference>
<evidence type="ECO:0000256" key="3">
    <source>
        <dbReference type="ARBA" id="ARBA00023163"/>
    </source>
</evidence>
<dbReference type="GO" id="GO:0003700">
    <property type="term" value="F:DNA-binding transcription factor activity"/>
    <property type="evidence" value="ECO:0007669"/>
    <property type="project" value="TreeGrafter"/>
</dbReference>
<dbReference type="Pfam" id="PF13545">
    <property type="entry name" value="HTH_Crp_2"/>
    <property type="match status" value="1"/>
</dbReference>
<keyword evidence="1" id="KW-0805">Transcription regulation</keyword>
<name>A0A3N7HT69_9BURK</name>
<dbReference type="Pfam" id="PF00027">
    <property type="entry name" value="cNMP_binding"/>
    <property type="match status" value="1"/>
</dbReference>
<organism evidence="6 7">
    <name type="scientific">Piscinibacter terrae</name>
    <dbReference type="NCBI Taxonomy" id="2496871"/>
    <lineage>
        <taxon>Bacteria</taxon>
        <taxon>Pseudomonadati</taxon>
        <taxon>Pseudomonadota</taxon>
        <taxon>Betaproteobacteria</taxon>
        <taxon>Burkholderiales</taxon>
        <taxon>Sphaerotilaceae</taxon>
        <taxon>Piscinibacter</taxon>
    </lineage>
</organism>
<protein>
    <submittedName>
        <fullName evidence="6">Crp/Fnr family transcriptional regulator</fullName>
    </submittedName>
</protein>
<evidence type="ECO:0000256" key="1">
    <source>
        <dbReference type="ARBA" id="ARBA00023015"/>
    </source>
</evidence>
<dbReference type="AlphaFoldDB" id="A0A3N7HT69"/>
<dbReference type="Gene3D" id="2.60.120.10">
    <property type="entry name" value="Jelly Rolls"/>
    <property type="match status" value="1"/>
</dbReference>
<dbReference type="InterPro" id="IPR050397">
    <property type="entry name" value="Env_Response_Regulators"/>
</dbReference>
<dbReference type="RefSeq" id="WP_124541000.1">
    <property type="nucleotide sequence ID" value="NZ_QUSW01000003.1"/>
</dbReference>
<evidence type="ECO:0000259" key="4">
    <source>
        <dbReference type="PROSITE" id="PS50042"/>
    </source>
</evidence>
<dbReference type="SUPFAM" id="SSF46785">
    <property type="entry name" value="Winged helix' DNA-binding domain"/>
    <property type="match status" value="1"/>
</dbReference>
<dbReference type="OrthoDB" id="8565101at2"/>
<dbReference type="InterPro" id="IPR012318">
    <property type="entry name" value="HTH_CRP"/>
</dbReference>
<dbReference type="CDD" id="cd00092">
    <property type="entry name" value="HTH_CRP"/>
    <property type="match status" value="1"/>
</dbReference>
<reference evidence="6 7" key="1">
    <citation type="submission" date="2018-08" db="EMBL/GenBank/DDBJ databases">
        <authorList>
            <person name="Khan S.A."/>
            <person name="Jeon C.O."/>
            <person name="Chun B.H."/>
            <person name="Jeong S.E."/>
        </authorList>
    </citation>
    <scope>NUCLEOTIDE SEQUENCE [LARGE SCALE GENOMIC DNA]</scope>
    <source>
        <strain evidence="6 7">S-16</strain>
    </source>
</reference>
<dbReference type="GO" id="GO:0005829">
    <property type="term" value="C:cytosol"/>
    <property type="evidence" value="ECO:0007669"/>
    <property type="project" value="TreeGrafter"/>
</dbReference>
<comment type="caution">
    <text evidence="6">The sequence shown here is derived from an EMBL/GenBank/DDBJ whole genome shotgun (WGS) entry which is preliminary data.</text>
</comment>
<dbReference type="PROSITE" id="PS50042">
    <property type="entry name" value="CNMP_BINDING_3"/>
    <property type="match status" value="1"/>
</dbReference>
<sequence>MDHPGDIAESSLPAAWRTLAARGVPRRFGKGMLLIQEGDRDDTLFIILAGRVQAFSKDDQESGREIVYNDYGPADFVVGEMSLDGGPRSASVRAIEPTHCVAVTRQTLREHIAANPEFAFELLAHVIGRARAATKAAREIAFFNVYDRVTRLLNGLAVERPDGTRIIQGSLTHKSIASRAGCSREMVSRLMKDLETGGFVATEGRDMVLRRRLPSGW</sequence>
<dbReference type="SMART" id="SM00100">
    <property type="entry name" value="cNMP"/>
    <property type="match status" value="1"/>
</dbReference>
<accession>A0A3N7HT69</accession>